<dbReference type="InterPro" id="IPR050960">
    <property type="entry name" value="AB_hydrolase_4_sf"/>
</dbReference>
<protein>
    <submittedName>
        <fullName evidence="6">Alpha/beta hydrolase</fullName>
    </submittedName>
</protein>
<dbReference type="Proteomes" id="UP000245539">
    <property type="component" value="Unassembled WGS sequence"/>
</dbReference>
<dbReference type="RefSeq" id="WP_109837425.1">
    <property type="nucleotide sequence ID" value="NZ_QGKM01000022.1"/>
</dbReference>
<dbReference type="Pfam" id="PF00561">
    <property type="entry name" value="Abhydrolase_1"/>
    <property type="match status" value="1"/>
</dbReference>
<evidence type="ECO:0000256" key="1">
    <source>
        <dbReference type="ARBA" id="ARBA00010884"/>
    </source>
</evidence>
<keyword evidence="3 6" id="KW-0378">Hydrolase</keyword>
<feature type="active site" description="Charge relay system" evidence="4">
    <location>
        <position position="134"/>
    </location>
</feature>
<dbReference type="EMBL" id="QGKM01000022">
    <property type="protein sequence ID" value="PWQ97824.1"/>
    <property type="molecule type" value="Genomic_DNA"/>
</dbReference>
<feature type="domain" description="AB hydrolase-1" evidence="5">
    <location>
        <begin position="55"/>
        <end position="295"/>
    </location>
</feature>
<keyword evidence="7" id="KW-1185">Reference proteome</keyword>
<dbReference type="InterPro" id="IPR000073">
    <property type="entry name" value="AB_hydrolase_1"/>
</dbReference>
<feature type="active site" description="Charge relay system" evidence="4">
    <location>
        <position position="262"/>
    </location>
</feature>
<dbReference type="GO" id="GO:0047372">
    <property type="term" value="F:monoacylglycerol lipase activity"/>
    <property type="evidence" value="ECO:0007669"/>
    <property type="project" value="TreeGrafter"/>
</dbReference>
<keyword evidence="2" id="KW-0719">Serine esterase</keyword>
<dbReference type="Gene3D" id="3.40.50.1820">
    <property type="entry name" value="alpha/beta hydrolase"/>
    <property type="match status" value="1"/>
</dbReference>
<proteinExistence type="inferred from homology"/>
<evidence type="ECO:0000313" key="7">
    <source>
        <dbReference type="Proteomes" id="UP000245539"/>
    </source>
</evidence>
<evidence type="ECO:0000256" key="3">
    <source>
        <dbReference type="ARBA" id="ARBA00022801"/>
    </source>
</evidence>
<comment type="caution">
    <text evidence="6">The sequence shown here is derived from an EMBL/GenBank/DDBJ whole genome shotgun (WGS) entry which is preliminary data.</text>
</comment>
<organism evidence="6 7">
    <name type="scientific">Leucothrix pacifica</name>
    <dbReference type="NCBI Taxonomy" id="1247513"/>
    <lineage>
        <taxon>Bacteria</taxon>
        <taxon>Pseudomonadati</taxon>
        <taxon>Pseudomonadota</taxon>
        <taxon>Gammaproteobacteria</taxon>
        <taxon>Thiotrichales</taxon>
        <taxon>Thiotrichaceae</taxon>
        <taxon>Leucothrix</taxon>
    </lineage>
</organism>
<evidence type="ECO:0000256" key="2">
    <source>
        <dbReference type="ARBA" id="ARBA00022487"/>
    </source>
</evidence>
<evidence type="ECO:0000259" key="5">
    <source>
        <dbReference type="Pfam" id="PF00561"/>
    </source>
</evidence>
<reference evidence="6 7" key="1">
    <citation type="submission" date="2018-05" db="EMBL/GenBank/DDBJ databases">
        <title>Leucothrix arctica sp. nov., isolated from Arctic seawater.</title>
        <authorList>
            <person name="Choi A."/>
            <person name="Baek K."/>
        </authorList>
    </citation>
    <scope>NUCLEOTIDE SEQUENCE [LARGE SCALE GENOMIC DNA]</scope>
    <source>
        <strain evidence="6 7">JCM 18388</strain>
    </source>
</reference>
<evidence type="ECO:0000313" key="6">
    <source>
        <dbReference type="EMBL" id="PWQ97824.1"/>
    </source>
</evidence>
<dbReference type="PANTHER" id="PTHR10794:SF94">
    <property type="entry name" value="ESTERASE YHET-RELATED"/>
    <property type="match status" value="1"/>
</dbReference>
<feature type="active site" description="Charge relay system" evidence="4">
    <location>
        <position position="291"/>
    </location>
</feature>
<gene>
    <name evidence="6" type="ORF">DKW60_09535</name>
</gene>
<dbReference type="InterPro" id="IPR000952">
    <property type="entry name" value="AB_hydrolase_4_CS"/>
</dbReference>
<evidence type="ECO:0000256" key="4">
    <source>
        <dbReference type="PIRSR" id="PIRSR005211-1"/>
    </source>
</evidence>
<dbReference type="GO" id="GO:0034338">
    <property type="term" value="F:short-chain carboxylesterase activity"/>
    <property type="evidence" value="ECO:0007669"/>
    <property type="project" value="TreeGrafter"/>
</dbReference>
<dbReference type="AlphaFoldDB" id="A0A317CGW5"/>
<comment type="similarity">
    <text evidence="1">Belongs to the AB hydrolase superfamily. AB hydrolase 4 family.</text>
</comment>
<dbReference type="PROSITE" id="PS01133">
    <property type="entry name" value="UPF0017"/>
    <property type="match status" value="1"/>
</dbReference>
<dbReference type="PANTHER" id="PTHR10794">
    <property type="entry name" value="ABHYDROLASE DOMAIN-CONTAINING PROTEIN"/>
    <property type="match status" value="1"/>
</dbReference>
<accession>A0A317CGW5</accession>
<dbReference type="OrthoDB" id="332676at2"/>
<name>A0A317CGW5_9GAMM</name>
<dbReference type="SUPFAM" id="SSF53474">
    <property type="entry name" value="alpha/beta-Hydrolases"/>
    <property type="match status" value="1"/>
</dbReference>
<dbReference type="InterPro" id="IPR012020">
    <property type="entry name" value="ABHD4"/>
</dbReference>
<dbReference type="PIRSF" id="PIRSF005211">
    <property type="entry name" value="Ab_hydro_YheT"/>
    <property type="match status" value="1"/>
</dbReference>
<sequence>MSQGMPTNLGNGHIETLLPYLLRPVKQQDYQRQRIDTPDGDFLDLDWVKRGQKKLLIISHGLESSSRAQYVQGMADLFKQNGFDVLAWNYRSCSGEMNRTARYYHSGASDDLDVVVAHALKNNDYDSVSLIGFSLGGNLTLKYAGEKAEGLDPRIQSICVFSTPCYLKTASHQLATGFNRIYTQTFVKSLRQKVVDKHALLSRQGFDLSRLNELRTLPDFDDQFTGPLHGFKDSDDYYEQCSSRYFIKDIKRPTLIVNAANDPFLSKECYPYDEVAASQTVSLEVPKYGGHVGFFKFGMGNVMWSEARALSFIRTA</sequence>
<dbReference type="InterPro" id="IPR029058">
    <property type="entry name" value="AB_hydrolase_fold"/>
</dbReference>